<reference evidence="3" key="1">
    <citation type="submission" date="2005-09" db="EMBL/GenBank/DDBJ databases">
        <authorList>
            <person name="Mural R.J."/>
            <person name="Li P.W."/>
            <person name="Adams M.D."/>
            <person name="Amanatides P.G."/>
            <person name="Baden-Tillson H."/>
            <person name="Barnstead M."/>
            <person name="Chin S.H."/>
            <person name="Dew I."/>
            <person name="Evans C.A."/>
            <person name="Ferriera S."/>
            <person name="Flanigan M."/>
            <person name="Fosler C."/>
            <person name="Glodek A."/>
            <person name="Gu Z."/>
            <person name="Holt R.A."/>
            <person name="Jennings D."/>
            <person name="Kraft C.L."/>
            <person name="Lu F."/>
            <person name="Nguyen T."/>
            <person name="Nusskern D.R."/>
            <person name="Pfannkoch C.M."/>
            <person name="Sitter C."/>
            <person name="Sutton G.G."/>
            <person name="Venter J.C."/>
            <person name="Wang Z."/>
            <person name="Woodage T."/>
            <person name="Zheng X.H."/>
            <person name="Zhong F."/>
        </authorList>
    </citation>
    <scope>NUCLEOTIDE SEQUENCE [LARGE SCALE GENOMIC DNA]</scope>
    <source>
        <strain>BN</strain>
        <strain evidence="3">Sprague-Dawley</strain>
    </source>
</reference>
<name>A6IJA0_RAT</name>
<evidence type="ECO:0000256" key="1">
    <source>
        <dbReference type="SAM" id="MobiDB-lite"/>
    </source>
</evidence>
<dbReference type="AlphaFoldDB" id="A6IJA0"/>
<feature type="region of interest" description="Disordered" evidence="1">
    <location>
        <begin position="24"/>
        <end position="43"/>
    </location>
</feature>
<dbReference type="EMBL" id="CH473962">
    <property type="protein sequence ID" value="EDL98820.1"/>
    <property type="molecule type" value="Genomic_DNA"/>
</dbReference>
<accession>A6IJA0</accession>
<evidence type="ECO:0000313" key="2">
    <source>
        <dbReference type="EMBL" id="EDL98820.1"/>
    </source>
</evidence>
<protein>
    <submittedName>
        <fullName evidence="2">RCG54749</fullName>
    </submittedName>
</protein>
<feature type="non-terminal residue" evidence="2">
    <location>
        <position position="43"/>
    </location>
</feature>
<dbReference type="Proteomes" id="UP000234681">
    <property type="component" value="Chromosome 5"/>
</dbReference>
<gene>
    <name evidence="2" type="ORF">rCG_54749</name>
</gene>
<evidence type="ECO:0000313" key="3">
    <source>
        <dbReference type="Proteomes" id="UP000234681"/>
    </source>
</evidence>
<organism evidence="2 3">
    <name type="scientific">Rattus norvegicus</name>
    <name type="common">Rat</name>
    <dbReference type="NCBI Taxonomy" id="10116"/>
    <lineage>
        <taxon>Eukaryota</taxon>
        <taxon>Metazoa</taxon>
        <taxon>Chordata</taxon>
        <taxon>Craniata</taxon>
        <taxon>Vertebrata</taxon>
        <taxon>Euteleostomi</taxon>
        <taxon>Mammalia</taxon>
        <taxon>Eutheria</taxon>
        <taxon>Euarchontoglires</taxon>
        <taxon>Glires</taxon>
        <taxon>Rodentia</taxon>
        <taxon>Myomorpha</taxon>
        <taxon>Muroidea</taxon>
        <taxon>Muridae</taxon>
        <taxon>Murinae</taxon>
        <taxon>Rattus</taxon>
    </lineage>
</organism>
<proteinExistence type="predicted"/>
<sequence length="43" mass="4731">MTAPEISMASKILVRGWVSHDYSESLHSLDPGGRQRAENSLGF</sequence>